<name>A0ABQ2MYI3_9MICO</name>
<comment type="similarity">
    <text evidence="1">Belongs to the asp23 family.</text>
</comment>
<dbReference type="InterPro" id="IPR005531">
    <property type="entry name" value="Asp23"/>
</dbReference>
<protein>
    <recommendedName>
        <fullName evidence="5">Asp23/Gls24 family envelope stress response protein</fullName>
    </recommendedName>
</protein>
<feature type="region of interest" description="Disordered" evidence="2">
    <location>
        <begin position="1"/>
        <end position="27"/>
    </location>
</feature>
<evidence type="ECO:0000313" key="3">
    <source>
        <dbReference type="EMBL" id="GGO60522.1"/>
    </source>
</evidence>
<accession>A0ABQ2MYI3</accession>
<dbReference type="Pfam" id="PF03780">
    <property type="entry name" value="Asp23"/>
    <property type="match status" value="1"/>
</dbReference>
<dbReference type="Proteomes" id="UP000638043">
    <property type="component" value="Unassembled WGS sequence"/>
</dbReference>
<evidence type="ECO:0000313" key="4">
    <source>
        <dbReference type="Proteomes" id="UP000638043"/>
    </source>
</evidence>
<dbReference type="EMBL" id="BMMQ01000002">
    <property type="protein sequence ID" value="GGO60522.1"/>
    <property type="molecule type" value="Genomic_DNA"/>
</dbReference>
<reference evidence="4" key="1">
    <citation type="journal article" date="2019" name="Int. J. Syst. Evol. Microbiol.">
        <title>The Global Catalogue of Microorganisms (GCM) 10K type strain sequencing project: providing services to taxonomists for standard genome sequencing and annotation.</title>
        <authorList>
            <consortium name="The Broad Institute Genomics Platform"/>
            <consortium name="The Broad Institute Genome Sequencing Center for Infectious Disease"/>
            <person name="Wu L."/>
            <person name="Ma J."/>
        </authorList>
    </citation>
    <scope>NUCLEOTIDE SEQUENCE [LARGE SCALE GENOMIC DNA]</scope>
    <source>
        <strain evidence="4">CGMCC 4.7181</strain>
    </source>
</reference>
<gene>
    <name evidence="3" type="ORF">GCM10010910_06160</name>
</gene>
<evidence type="ECO:0000256" key="1">
    <source>
        <dbReference type="ARBA" id="ARBA00005721"/>
    </source>
</evidence>
<feature type="compositionally biased region" description="Basic and acidic residues" evidence="2">
    <location>
        <begin position="1"/>
        <end position="13"/>
    </location>
</feature>
<comment type="caution">
    <text evidence="3">The sequence shown here is derived from an EMBL/GenBank/DDBJ whole genome shotgun (WGS) entry which is preliminary data.</text>
</comment>
<evidence type="ECO:0000256" key="2">
    <source>
        <dbReference type="SAM" id="MobiDB-lite"/>
    </source>
</evidence>
<proteinExistence type="inferred from homology"/>
<evidence type="ECO:0008006" key="5">
    <source>
        <dbReference type="Google" id="ProtNLM"/>
    </source>
</evidence>
<keyword evidence="4" id="KW-1185">Reference proteome</keyword>
<dbReference type="RefSeq" id="WP_188699944.1">
    <property type="nucleotide sequence ID" value="NZ_BMMQ01000002.1"/>
</dbReference>
<sequence length="204" mass="22153">MTDERDALRREGIGLEPEDLDGQSMERLSEYLDAGRTPPDPAIDNSPGCQIALDALERLRCLTPRLFADDVAAEPAVDEGWMAGLMGLIALDARAGRRIPISSEFGDLGITEGAVRGEIRAAEAAVPGALIGRTRLHGDVTVPGASVRVALDVSVPYGVPIDDTVERLRAEVWRRLHDHTELTIEAIDITVHDIHLLPSPEEER</sequence>
<organism evidence="3 4">
    <name type="scientific">Microbacterium nanhaiense</name>
    <dbReference type="NCBI Taxonomy" id="1301026"/>
    <lineage>
        <taxon>Bacteria</taxon>
        <taxon>Bacillati</taxon>
        <taxon>Actinomycetota</taxon>
        <taxon>Actinomycetes</taxon>
        <taxon>Micrococcales</taxon>
        <taxon>Microbacteriaceae</taxon>
        <taxon>Microbacterium</taxon>
    </lineage>
</organism>